<gene>
    <name evidence="6" type="primary">ald_1</name>
    <name evidence="6" type="ORF">RIdsm_01226</name>
</gene>
<comment type="similarity">
    <text evidence="1 4">Belongs to the aldehyde dehydrogenase family.</text>
</comment>
<dbReference type="EMBL" id="CP031598">
    <property type="protein sequence ID" value="QEW25439.1"/>
    <property type="molecule type" value="Genomic_DNA"/>
</dbReference>
<feature type="domain" description="Aldehyde dehydrogenase" evidence="5">
    <location>
        <begin position="24"/>
        <end position="472"/>
    </location>
</feature>
<dbReference type="Gene3D" id="3.40.309.10">
    <property type="entry name" value="Aldehyde Dehydrogenase, Chain A, domain 2"/>
    <property type="match status" value="1"/>
</dbReference>
<dbReference type="SUPFAM" id="SSF53720">
    <property type="entry name" value="ALDH-like"/>
    <property type="match status" value="1"/>
</dbReference>
<dbReference type="FunFam" id="3.40.309.10:FF:000012">
    <property type="entry name" value="Betaine aldehyde dehydrogenase"/>
    <property type="match status" value="1"/>
</dbReference>
<dbReference type="InterPro" id="IPR016162">
    <property type="entry name" value="Ald_DH_N"/>
</dbReference>
<dbReference type="KEGG" id="rid:RIdsm_01226"/>
<dbReference type="InterPro" id="IPR016161">
    <property type="entry name" value="Ald_DH/histidinol_DH"/>
</dbReference>
<dbReference type="AlphaFoldDB" id="A0A5P3A7T0"/>
<organism evidence="6 7">
    <name type="scientific">Roseovarius indicus</name>
    <dbReference type="NCBI Taxonomy" id="540747"/>
    <lineage>
        <taxon>Bacteria</taxon>
        <taxon>Pseudomonadati</taxon>
        <taxon>Pseudomonadota</taxon>
        <taxon>Alphaproteobacteria</taxon>
        <taxon>Rhodobacterales</taxon>
        <taxon>Roseobacteraceae</taxon>
        <taxon>Roseovarius</taxon>
    </lineage>
</organism>
<protein>
    <submittedName>
        <fullName evidence="6">3-succinoylsemialdehyde-pyridine dehydrogenase</fullName>
        <ecNumber evidence="6">1.2.1.83</ecNumber>
    </submittedName>
</protein>
<name>A0A5P3A7T0_9RHOB</name>
<reference evidence="6 7" key="1">
    <citation type="submission" date="2018-08" db="EMBL/GenBank/DDBJ databases">
        <title>Genetic Globetrotter - A new plasmid hitch-hiking vast phylogenetic and geographic distances.</title>
        <authorList>
            <person name="Vollmers J."/>
            <person name="Petersen J."/>
        </authorList>
    </citation>
    <scope>NUCLEOTIDE SEQUENCE [LARGE SCALE GENOMIC DNA]</scope>
    <source>
        <strain evidence="6 7">DSM 26383</strain>
    </source>
</reference>
<dbReference type="PANTHER" id="PTHR42804:SF1">
    <property type="entry name" value="ALDEHYDE DEHYDROGENASE-RELATED"/>
    <property type="match status" value="1"/>
</dbReference>
<dbReference type="InterPro" id="IPR029510">
    <property type="entry name" value="Ald_DH_CS_GLU"/>
</dbReference>
<evidence type="ECO:0000256" key="4">
    <source>
        <dbReference type="RuleBase" id="RU003345"/>
    </source>
</evidence>
<evidence type="ECO:0000256" key="3">
    <source>
        <dbReference type="PROSITE-ProRule" id="PRU10007"/>
    </source>
</evidence>
<dbReference type="FunFam" id="3.40.605.10:FF:000007">
    <property type="entry name" value="NAD/NADP-dependent betaine aldehyde dehydrogenase"/>
    <property type="match status" value="1"/>
</dbReference>
<accession>A0A5P3A7T0</accession>
<sequence length="475" mass="49879">MHSPHTGDIFTGGAWHPPLGRAVQRVINPATEEVIAEVALGDTRDLDRAVAAARAAFPDWSETSRQTRLDLLRSVLDIYTRRIGDFAAAITAELGAPRSLSEDAQAPAGVGHLRAVIEALEAFPFETRLPNGDLMLRDPVGVCGLITPWNWPINQIALKVAPALAAGCTMVLKPSELTPLSGLLYAEVLEEAGVPPGVFNLVNGTGPEIGAAMAAHPDIDMISFTGSTRAGKAVLRGGAETVKRVTLELGGKSANIIFADADLETAVASGVKTCFQNTGQSCDAPTRMLVERSAYDRVVALAAKAGSEATVGDPEQPGPHIGPLVSDLQFTRVQELISVGIAEGARLVTGGPGKPETCQRGYFVRPTIFADVTPDMRIAREEIFGPVLVILPFDTEAEAIALANDTPYGLASYLSTGDPDRAMRVARAMRAGTCNVNGAYFGAGSPFGGFKQSGLGREGGALGIEDFTEVKVLAI</sequence>
<evidence type="ECO:0000313" key="6">
    <source>
        <dbReference type="EMBL" id="QEW25439.1"/>
    </source>
</evidence>
<dbReference type="CDD" id="cd07138">
    <property type="entry name" value="ALDH_CddD_SSP0762"/>
    <property type="match status" value="1"/>
</dbReference>
<dbReference type="OrthoDB" id="9812625at2"/>
<feature type="active site" evidence="3">
    <location>
        <position position="248"/>
    </location>
</feature>
<dbReference type="InterPro" id="IPR016163">
    <property type="entry name" value="Ald_DH_C"/>
</dbReference>
<evidence type="ECO:0000256" key="1">
    <source>
        <dbReference type="ARBA" id="ARBA00009986"/>
    </source>
</evidence>
<dbReference type="Gene3D" id="3.40.605.10">
    <property type="entry name" value="Aldehyde Dehydrogenase, Chain A, domain 1"/>
    <property type="match status" value="1"/>
</dbReference>
<dbReference type="GO" id="GO:0016620">
    <property type="term" value="F:oxidoreductase activity, acting on the aldehyde or oxo group of donors, NAD or NADP as acceptor"/>
    <property type="evidence" value="ECO:0007669"/>
    <property type="project" value="InterPro"/>
</dbReference>
<dbReference type="Proteomes" id="UP000325785">
    <property type="component" value="Chromosome"/>
</dbReference>
<dbReference type="InterPro" id="IPR015590">
    <property type="entry name" value="Aldehyde_DH_dom"/>
</dbReference>
<dbReference type="PANTHER" id="PTHR42804">
    <property type="entry name" value="ALDEHYDE DEHYDROGENASE"/>
    <property type="match status" value="1"/>
</dbReference>
<dbReference type="EC" id="1.2.1.83" evidence="6"/>
<proteinExistence type="inferred from homology"/>
<dbReference type="Pfam" id="PF00171">
    <property type="entry name" value="Aldedh"/>
    <property type="match status" value="1"/>
</dbReference>
<keyword evidence="2 4" id="KW-0560">Oxidoreductase</keyword>
<evidence type="ECO:0000259" key="5">
    <source>
        <dbReference type="Pfam" id="PF00171"/>
    </source>
</evidence>
<dbReference type="RefSeq" id="WP_057815081.1">
    <property type="nucleotide sequence ID" value="NZ_CP031598.1"/>
</dbReference>
<evidence type="ECO:0000256" key="2">
    <source>
        <dbReference type="ARBA" id="ARBA00023002"/>
    </source>
</evidence>
<dbReference type="PROSITE" id="PS00687">
    <property type="entry name" value="ALDEHYDE_DEHYDR_GLU"/>
    <property type="match status" value="1"/>
</dbReference>
<evidence type="ECO:0000313" key="7">
    <source>
        <dbReference type="Proteomes" id="UP000325785"/>
    </source>
</evidence>